<dbReference type="InterPro" id="IPR019343">
    <property type="entry name" value="PPP1R21_N"/>
</dbReference>
<organism evidence="11 12">
    <name type="scientific">Drymodes brunneopygia</name>
    <dbReference type="NCBI Taxonomy" id="626378"/>
    <lineage>
        <taxon>Eukaryota</taxon>
        <taxon>Metazoa</taxon>
        <taxon>Chordata</taxon>
        <taxon>Craniata</taxon>
        <taxon>Vertebrata</taxon>
        <taxon>Euteleostomi</taxon>
        <taxon>Archelosauria</taxon>
        <taxon>Archosauria</taxon>
        <taxon>Dinosauria</taxon>
        <taxon>Saurischia</taxon>
        <taxon>Theropoda</taxon>
        <taxon>Coelurosauria</taxon>
        <taxon>Aves</taxon>
        <taxon>Neognathae</taxon>
        <taxon>Neoaves</taxon>
        <taxon>Telluraves</taxon>
        <taxon>Australaves</taxon>
        <taxon>Passeriformes</taxon>
        <taxon>Petroicidae</taxon>
        <taxon>Drymodes</taxon>
    </lineage>
</organism>
<dbReference type="Pfam" id="PF21636">
    <property type="entry name" value="PPP1R21_C"/>
    <property type="match status" value="1"/>
</dbReference>
<feature type="coiled-coil region" evidence="9">
    <location>
        <begin position="26"/>
        <end position="74"/>
    </location>
</feature>
<feature type="coiled-coil region" evidence="9">
    <location>
        <begin position="546"/>
        <end position="598"/>
    </location>
</feature>
<evidence type="ECO:0000313" key="11">
    <source>
        <dbReference type="EMBL" id="NXU35706.1"/>
    </source>
</evidence>
<comment type="subcellular location">
    <subcellularLocation>
        <location evidence="1">Early endosome</location>
    </subcellularLocation>
</comment>
<dbReference type="InterPro" id="IPR049372">
    <property type="entry name" value="PPP1R21_C"/>
</dbReference>
<feature type="non-terminal residue" evidence="11">
    <location>
        <position position="771"/>
    </location>
</feature>
<dbReference type="InterPro" id="IPR040024">
    <property type="entry name" value="PPP1R21"/>
</dbReference>
<dbReference type="Proteomes" id="UP000525319">
    <property type="component" value="Unassembled WGS sequence"/>
</dbReference>
<dbReference type="GO" id="GO:0005769">
    <property type="term" value="C:early endosome"/>
    <property type="evidence" value="ECO:0007669"/>
    <property type="project" value="UniProtKB-SubCell"/>
</dbReference>
<dbReference type="Pfam" id="PF10205">
    <property type="entry name" value="KLRAQ"/>
    <property type="match status" value="1"/>
</dbReference>
<dbReference type="PANTHER" id="PTHR21448:SF0">
    <property type="entry name" value="PROTEIN PHOSPHATASE 1 REGULATORY SUBUNIT 21"/>
    <property type="match status" value="1"/>
</dbReference>
<evidence type="ECO:0000256" key="3">
    <source>
        <dbReference type="ARBA" id="ARBA00022753"/>
    </source>
</evidence>
<reference evidence="11 12" key="1">
    <citation type="submission" date="2019-09" db="EMBL/GenBank/DDBJ databases">
        <title>Bird 10,000 Genomes (B10K) Project - Family phase.</title>
        <authorList>
            <person name="Zhang G."/>
        </authorList>
    </citation>
    <scope>NUCLEOTIDE SEQUENCE [LARGE SCALE GENOMIC DNA]</scope>
    <source>
        <strain evidence="11">B10K-DU-030-03</strain>
    </source>
</reference>
<keyword evidence="5 9" id="KW-0175">Coiled coil</keyword>
<evidence type="ECO:0000256" key="6">
    <source>
        <dbReference type="ARBA" id="ARBA00031361"/>
    </source>
</evidence>
<dbReference type="InterPro" id="IPR019348">
    <property type="entry name" value="PPP1R21_six_helix"/>
</dbReference>
<dbReference type="Pfam" id="PF10212">
    <property type="entry name" value="PPP1R21_helical"/>
    <property type="match status" value="1"/>
</dbReference>
<accession>A0A7L3K2N0</accession>
<feature type="domain" description="Protein phosphatase 1 regulatory subunit 21 N-terminal" evidence="10">
    <location>
        <begin position="4"/>
        <end position="100"/>
    </location>
</feature>
<gene>
    <name evidence="11" type="primary">Ppp1r21</name>
    <name evidence="11" type="ORF">DRYBRU_R05066</name>
</gene>
<protein>
    <recommendedName>
        <fullName evidence="2">Protein phosphatase 1 regulatory subunit 21</fullName>
    </recommendedName>
    <alternativeName>
        <fullName evidence="7">Coiled-coil domain-containing protein 128</fullName>
    </alternativeName>
    <alternativeName>
        <fullName evidence="8">Ferry endosomal RAB5 effector complex subunit 2</fullName>
    </alternativeName>
    <alternativeName>
        <fullName evidence="6">KLRAQ motif-containing protein 1</fullName>
    </alternativeName>
</protein>
<name>A0A7L3K2N0_9PASS</name>
<evidence type="ECO:0000313" key="12">
    <source>
        <dbReference type="Proteomes" id="UP000525319"/>
    </source>
</evidence>
<evidence type="ECO:0000256" key="9">
    <source>
        <dbReference type="SAM" id="Coils"/>
    </source>
</evidence>
<sequence>LASLVFQLRAQNQVLKKGVVDEQANSASLKEQLKMKDQSLRKLQQEMDSLTFRNQQLAKRVELLQDELALSEARGKKNKKSVESSSQLSQEQKSVFNEDLQKKIEENERLHILFFEADEQHKRLEAELRSRLEILETDAAQHQAVVDSLTKKYTETIEKLQNDKAKLEIKSQTLEREAKDCRLRTEECQQQLKNLQAALGSRLEESLCIINEKVPFNDTRSTRYNALNVPLHNRRNQLKLRDLAGQALAFVQELVTALLNFHTYTEQKVQIFPIDSATDTISPLNQKFSQYLHENASYVRPLEEGMLHLFESITEDTVTVLETTVKLKAFSEHLASYLGFLRKILPYQLKSLEEECESSLCTAALRARNMELHRDMKRLTAVFEKLHTYISLLALPSIRPEGLLRTNFNFVFTNIAASLHGFHDILKDISKHYSQKASLEQEVPTATQKLITTNDCILSSVAALTNGAGKMASFFSNNLDHFTTSLSYGPKGGAEFISPLSAECMLQYKKKAAAYMKSLKKPCAESVPYEEALANRRVLLSSTESREGLAQQVQQSLEKIAKLEQEKEHWMLEAQLAKIKLEKENQKLKNSLSGYLTETIQEHSVLPNIAEQKKETTEKSLREPIKSTSLVIIQSAKHKCRLVKLLLCQAPDVESREDLIKTHYMARIAELTSHLQLADSKSVHFHAECRALAKRLSLAEKSKESLTEELKLASQNITRLQASKLFYNDELMTTKRSYEDQLSMMSDHLCSMNETLTKQREEIDTLKVASK</sequence>
<evidence type="ECO:0000256" key="2">
    <source>
        <dbReference type="ARBA" id="ARBA00020102"/>
    </source>
</evidence>
<feature type="coiled-coil region" evidence="9">
    <location>
        <begin position="132"/>
        <end position="198"/>
    </location>
</feature>
<proteinExistence type="predicted"/>
<dbReference type="EMBL" id="VZTZ01008985">
    <property type="protein sequence ID" value="NXU35706.1"/>
    <property type="molecule type" value="Genomic_DNA"/>
</dbReference>
<dbReference type="GO" id="GO:0016020">
    <property type="term" value="C:membrane"/>
    <property type="evidence" value="ECO:0007669"/>
    <property type="project" value="TreeGrafter"/>
</dbReference>
<feature type="coiled-coil region" evidence="9">
    <location>
        <begin position="689"/>
        <end position="723"/>
    </location>
</feature>
<evidence type="ECO:0000256" key="7">
    <source>
        <dbReference type="ARBA" id="ARBA00031617"/>
    </source>
</evidence>
<evidence type="ECO:0000259" key="10">
    <source>
        <dbReference type="SMART" id="SM01254"/>
    </source>
</evidence>
<dbReference type="SMART" id="SM01254">
    <property type="entry name" value="KLRAQ"/>
    <property type="match status" value="1"/>
</dbReference>
<evidence type="ECO:0000256" key="4">
    <source>
        <dbReference type="ARBA" id="ARBA00022884"/>
    </source>
</evidence>
<evidence type="ECO:0000256" key="8">
    <source>
        <dbReference type="ARBA" id="ARBA00044824"/>
    </source>
</evidence>
<feature type="non-terminal residue" evidence="11">
    <location>
        <position position="1"/>
    </location>
</feature>
<dbReference type="PANTHER" id="PTHR21448">
    <property type="entry name" value="SMOOTH MUSCLE MYOSIN HEAVY CHAIN-RELATED"/>
    <property type="match status" value="1"/>
</dbReference>
<evidence type="ECO:0000256" key="5">
    <source>
        <dbReference type="ARBA" id="ARBA00023054"/>
    </source>
</evidence>
<keyword evidence="3" id="KW-0967">Endosome</keyword>
<dbReference type="OrthoDB" id="5566667at2759"/>
<evidence type="ECO:0000256" key="1">
    <source>
        <dbReference type="ARBA" id="ARBA00004412"/>
    </source>
</evidence>
<dbReference type="AlphaFoldDB" id="A0A7L3K2N0"/>
<keyword evidence="12" id="KW-1185">Reference proteome</keyword>
<dbReference type="GO" id="GO:0003723">
    <property type="term" value="F:RNA binding"/>
    <property type="evidence" value="ECO:0007669"/>
    <property type="project" value="UniProtKB-KW"/>
</dbReference>
<comment type="caution">
    <text evidence="11">The sequence shown here is derived from an EMBL/GenBank/DDBJ whole genome shotgun (WGS) entry which is preliminary data.</text>
</comment>
<keyword evidence="4" id="KW-0694">RNA-binding</keyword>